<dbReference type="PANTHER" id="PTHR23291:SF112">
    <property type="entry name" value="GROWTH HORMONE-INDUCIBLE TRANSMEMBRANE PROTEIN"/>
    <property type="match status" value="1"/>
</dbReference>
<sequence length="340" mass="36787">MSVFFLGSLRPCLASTPARLSMRHTFPRGASLPTRLFSIFRPNMKANSLLSQLRPTTWKPGTFTKGYRSYMMEPPVVPQTQQISWQRLAMTAAGVAGSVVLINAALNRETRDALSIGERDYLHKSFLYTGVGLAITAVAARAMFKSGLAVRIMATNPWVVLGISLVGGIGSILGCYYTPPEKTVQKHLFWLTFNGFQAATLSPLFFFAPAILSRAALYTCGVVGAISYVGATAKNDKYLNLGAPLLAGVTVVALSSLAPLALPLGMRGLAAAEAISLYGGLAVFGAFVLYDTQRILLHARLAEQGLMKPDPINEAISLQLDMVNIFIRLVQILSMSQRRK</sequence>
<dbReference type="Pfam" id="PF01027">
    <property type="entry name" value="Bax1-I"/>
    <property type="match status" value="1"/>
</dbReference>
<feature type="transmembrane region" description="Helical" evidence="5">
    <location>
        <begin position="238"/>
        <end position="262"/>
    </location>
</feature>
<evidence type="ECO:0000256" key="3">
    <source>
        <dbReference type="ARBA" id="ARBA00022989"/>
    </source>
</evidence>
<comment type="caution">
    <text evidence="6">The sequence shown here is derived from an EMBL/GenBank/DDBJ whole genome shotgun (WGS) entry which is preliminary data.</text>
</comment>
<evidence type="ECO:0000256" key="4">
    <source>
        <dbReference type="ARBA" id="ARBA00023136"/>
    </source>
</evidence>
<organism evidence="6 7">
    <name type="scientific">Lyophyllum shimeji</name>
    <name type="common">Hon-shimeji</name>
    <name type="synonym">Tricholoma shimeji</name>
    <dbReference type="NCBI Taxonomy" id="47721"/>
    <lineage>
        <taxon>Eukaryota</taxon>
        <taxon>Fungi</taxon>
        <taxon>Dikarya</taxon>
        <taxon>Basidiomycota</taxon>
        <taxon>Agaricomycotina</taxon>
        <taxon>Agaricomycetes</taxon>
        <taxon>Agaricomycetidae</taxon>
        <taxon>Agaricales</taxon>
        <taxon>Tricholomatineae</taxon>
        <taxon>Lyophyllaceae</taxon>
        <taxon>Lyophyllum</taxon>
    </lineage>
</organism>
<evidence type="ECO:0000313" key="7">
    <source>
        <dbReference type="Proteomes" id="UP001063166"/>
    </source>
</evidence>
<gene>
    <name evidence="6" type="ORF">LshimejAT787_0300700</name>
</gene>
<evidence type="ECO:0000256" key="5">
    <source>
        <dbReference type="RuleBase" id="RU004379"/>
    </source>
</evidence>
<feature type="transmembrane region" description="Helical" evidence="5">
    <location>
        <begin position="156"/>
        <end position="176"/>
    </location>
</feature>
<comment type="similarity">
    <text evidence="5">Belongs to the BI1 family.</text>
</comment>
<accession>A0A9P3PGS7</accession>
<dbReference type="GO" id="GO:0005743">
    <property type="term" value="C:mitochondrial inner membrane"/>
    <property type="evidence" value="ECO:0007669"/>
    <property type="project" value="TreeGrafter"/>
</dbReference>
<feature type="transmembrane region" description="Helical" evidence="5">
    <location>
        <begin position="215"/>
        <end position="231"/>
    </location>
</feature>
<dbReference type="Proteomes" id="UP001063166">
    <property type="component" value="Unassembled WGS sequence"/>
</dbReference>
<dbReference type="AlphaFoldDB" id="A0A9P3PGS7"/>
<feature type="transmembrane region" description="Helical" evidence="5">
    <location>
        <begin position="88"/>
        <end position="106"/>
    </location>
</feature>
<dbReference type="PANTHER" id="PTHR23291">
    <property type="entry name" value="BAX INHIBITOR-RELATED"/>
    <property type="match status" value="1"/>
</dbReference>
<protein>
    <submittedName>
        <fullName evidence="6">BI1 family protein</fullName>
    </submittedName>
</protein>
<evidence type="ECO:0000256" key="2">
    <source>
        <dbReference type="ARBA" id="ARBA00022692"/>
    </source>
</evidence>
<evidence type="ECO:0000256" key="1">
    <source>
        <dbReference type="ARBA" id="ARBA00004141"/>
    </source>
</evidence>
<keyword evidence="7" id="KW-1185">Reference proteome</keyword>
<proteinExistence type="inferred from homology"/>
<reference evidence="6" key="1">
    <citation type="submission" date="2022-07" db="EMBL/GenBank/DDBJ databases">
        <title>The genome of Lyophyllum shimeji provides insight into the initial evolution of ectomycorrhizal fungal genome.</title>
        <authorList>
            <person name="Kobayashi Y."/>
            <person name="Shibata T."/>
            <person name="Hirakawa H."/>
            <person name="Shigenobu S."/>
            <person name="Nishiyama T."/>
            <person name="Yamada A."/>
            <person name="Hasebe M."/>
            <person name="Kawaguchi M."/>
        </authorList>
    </citation>
    <scope>NUCLEOTIDE SEQUENCE</scope>
    <source>
        <strain evidence="6">AT787</strain>
    </source>
</reference>
<name>A0A9P3PGS7_LYOSH</name>
<feature type="transmembrane region" description="Helical" evidence="5">
    <location>
        <begin position="188"/>
        <end position="209"/>
    </location>
</feature>
<comment type="subcellular location">
    <subcellularLocation>
        <location evidence="1">Membrane</location>
        <topology evidence="1">Multi-pass membrane protein</topology>
    </subcellularLocation>
</comment>
<feature type="transmembrane region" description="Helical" evidence="5">
    <location>
        <begin position="126"/>
        <end position="144"/>
    </location>
</feature>
<keyword evidence="4 5" id="KW-0472">Membrane</keyword>
<evidence type="ECO:0000313" key="6">
    <source>
        <dbReference type="EMBL" id="GLB35782.1"/>
    </source>
</evidence>
<dbReference type="InterPro" id="IPR006214">
    <property type="entry name" value="Bax_inhibitor_1-related"/>
</dbReference>
<keyword evidence="2 5" id="KW-0812">Transmembrane</keyword>
<dbReference type="OrthoDB" id="1277691at2759"/>
<dbReference type="EMBL" id="BRPK01000003">
    <property type="protein sequence ID" value="GLB35782.1"/>
    <property type="molecule type" value="Genomic_DNA"/>
</dbReference>
<keyword evidence="3 5" id="KW-1133">Transmembrane helix</keyword>
<feature type="transmembrane region" description="Helical" evidence="5">
    <location>
        <begin position="268"/>
        <end position="290"/>
    </location>
</feature>